<evidence type="ECO:0000313" key="1">
    <source>
        <dbReference type="EMBL" id="VDP57757.1"/>
    </source>
</evidence>
<dbReference type="WBParaSite" id="SCUD_0001488201-mRNA-1">
    <property type="protein sequence ID" value="SCUD_0001488201-mRNA-1"/>
    <property type="gene ID" value="SCUD_0001488201"/>
</dbReference>
<keyword evidence="2" id="KW-1185">Reference proteome</keyword>
<dbReference type="AlphaFoldDB" id="A0A183KIM3"/>
<dbReference type="Proteomes" id="UP000279833">
    <property type="component" value="Unassembled WGS sequence"/>
</dbReference>
<name>A0A183KIM3_9TREM</name>
<dbReference type="STRING" id="6186.A0A183KIM3"/>
<protein>
    <submittedName>
        <fullName evidence="3">MOR2-PAG1_N domain-containing protein</fullName>
    </submittedName>
</protein>
<sequence length="694" mass="76685">MCNDILWKKVFANRCMYITEYDMDTSDLRYKVMRMLTCTMSKLVYGVDLSDLPQEKKGPRIKRLAGSTNPATRTRPKSLTEAALNYHNDNTIITTTTTTNITATTTTTTTTTATTAYNSGSLATVLSSPPAPYASALSVLSIHQNSLDDDNLALNTDSIELHLSSQENSQKQFATYNELKASRNDNNTRPCIEKWTFDPGSSENYALDNNSNGNVVHSYISSNVSSINGTHDESNSQVLSNDLTEVYGNHDLHSSRSISHELSNQNESKRFNVTVKSEISISESRRMSSVRRATSEITLEVVKNHHSAPQAMESSCNPRFSRLTRDDHDCQLHPELSSHHRLSDSLNLLTTVSTAALLGRFSHPVSMSFTDDKQPTYSEKASVVHHSGSTIFAISCLEDSLSLSQNGLNTGSCASGEEIPNESLKFDLDSPQSPVTTYFDESIDVGTSNIPRSCDILSDEHSTLEPNRKDTLTTVPSRVVSTTNETSKLPSTASNDQLDAADLPRCILAGGSALGWTHESVVICWRRFLGILGSLHKIINPTTMNDIFNYLNEMTSCLLKIRAYQSVPSVTETCVQPIPQFVPPVNFIAPILFNTMSLSEEFIEAKRIAIRTLSDIVIRSHDGCPDPELIAHFYHLIHQISVAKQENYVFEVIRSCNMRLFGSSLPSTHLLILDFLSDVNIVLSNPNCGTEVST</sequence>
<evidence type="ECO:0000313" key="2">
    <source>
        <dbReference type="Proteomes" id="UP000279833"/>
    </source>
</evidence>
<dbReference type="EMBL" id="UZAK01037102">
    <property type="protein sequence ID" value="VDP57757.1"/>
    <property type="molecule type" value="Genomic_DNA"/>
</dbReference>
<reference evidence="1 2" key="2">
    <citation type="submission" date="2018-11" db="EMBL/GenBank/DDBJ databases">
        <authorList>
            <consortium name="Pathogen Informatics"/>
        </authorList>
    </citation>
    <scope>NUCLEOTIDE SEQUENCE [LARGE SCALE GENOMIC DNA]</scope>
    <source>
        <strain evidence="1">Dakar</strain>
        <strain evidence="2">Dakar, Senegal</strain>
    </source>
</reference>
<proteinExistence type="predicted"/>
<organism evidence="3">
    <name type="scientific">Schistosoma curassoni</name>
    <dbReference type="NCBI Taxonomy" id="6186"/>
    <lineage>
        <taxon>Eukaryota</taxon>
        <taxon>Metazoa</taxon>
        <taxon>Spiralia</taxon>
        <taxon>Lophotrochozoa</taxon>
        <taxon>Platyhelminthes</taxon>
        <taxon>Trematoda</taxon>
        <taxon>Digenea</taxon>
        <taxon>Strigeidida</taxon>
        <taxon>Schistosomatoidea</taxon>
        <taxon>Schistosomatidae</taxon>
        <taxon>Schistosoma</taxon>
    </lineage>
</organism>
<gene>
    <name evidence="1" type="ORF">SCUD_LOCUS14879</name>
</gene>
<reference evidence="3" key="1">
    <citation type="submission" date="2016-06" db="UniProtKB">
        <authorList>
            <consortium name="WormBaseParasite"/>
        </authorList>
    </citation>
    <scope>IDENTIFICATION</scope>
</reference>
<evidence type="ECO:0000313" key="3">
    <source>
        <dbReference type="WBParaSite" id="SCUD_0001488201-mRNA-1"/>
    </source>
</evidence>
<accession>A0A183KIM3</accession>